<reference evidence="1 2" key="1">
    <citation type="submission" date="2016-02" db="EMBL/GenBank/DDBJ databases">
        <title>Complete genome sequence of Halocynthiibacter arcticus PAMC 20958t from arctic marine sediment.</title>
        <authorList>
            <person name="Lee Y.M."/>
            <person name="Baek K."/>
            <person name="Lee H.K."/>
            <person name="Shin S.C."/>
        </authorList>
    </citation>
    <scope>NUCLEOTIDE SEQUENCE [LARGE SCALE GENOMIC DNA]</scope>
    <source>
        <strain evidence="1">PAMC 20958</strain>
    </source>
</reference>
<dbReference type="CDD" id="cd16439">
    <property type="entry name" value="beta_Kdo_transferase_KpsC_2"/>
    <property type="match status" value="1"/>
</dbReference>
<dbReference type="Pfam" id="PF05159">
    <property type="entry name" value="Capsule_synth"/>
    <property type="match status" value="3"/>
</dbReference>
<evidence type="ECO:0000313" key="2">
    <source>
        <dbReference type="Proteomes" id="UP000070371"/>
    </source>
</evidence>
<dbReference type="RefSeq" id="WP_039001070.1">
    <property type="nucleotide sequence ID" value="NZ_CP014327.1"/>
</dbReference>
<organism evidence="1 2">
    <name type="scientific">Falsihalocynthiibacter arcticus</name>
    <dbReference type="NCBI Taxonomy" id="1579316"/>
    <lineage>
        <taxon>Bacteria</taxon>
        <taxon>Pseudomonadati</taxon>
        <taxon>Pseudomonadota</taxon>
        <taxon>Alphaproteobacteria</taxon>
        <taxon>Rhodobacterales</taxon>
        <taxon>Roseobacteraceae</taxon>
        <taxon>Falsihalocynthiibacter</taxon>
    </lineage>
</organism>
<dbReference type="OrthoDB" id="543755at2"/>
<dbReference type="KEGG" id="hat:RC74_10590"/>
<dbReference type="InterPro" id="IPR007833">
    <property type="entry name" value="Capsule_polysaccharide_synth"/>
</dbReference>
<keyword evidence="2" id="KW-1185">Reference proteome</keyword>
<dbReference type="Proteomes" id="UP000070371">
    <property type="component" value="Chromosome"/>
</dbReference>
<protein>
    <submittedName>
        <fullName evidence="1">Capsular biosynthesis protein</fullName>
    </submittedName>
</protein>
<sequence length="690" mass="75761">MYDEETDKVAVEPPRQLFVFNGGFLTQPRLRRILALSGYDVKIGKPTAEDLVGVWGQSPTSGRGEIVSAHTDAKIVRVEDAFLRSVIPGRLAGDPPLGLCIDRYGVHFDPSTPSDLEKILAHSPLDDTSILNRARKAIDRINALKLSKYNGFALDTSPPAPGYVLVIDQTRDDAAVTASGADWTRFKEMLVFAQTEHPSAKVLIKTHPETTGGARLGYFSDKDESARVSLYTNDIAPQTLFEGAIAVYTVSSQMGFEAIFAGHKPRVFGQPFYAGWGLTDDEYPVPRRERKLSRPQLFAAAMILYPKWYDPYNDRLCQLEDVIETLAIQARAWREDKAGYVAVGMRLWKRPALQRAFGRGKPLEFVSPEAKAIQRASALDAPLLVWANRANPSLLTAANTQQVPVVRAEDGFLRSRGLGAALVPAMSLILDDLGVYYDPRSESRLEQYITASSHLSGASLERAQNLLTGILQAGLSKYNLSGAPLPNLPKGHRILVVGQVEDDASIQLGCQSIATNLDLLKETRDRNPTAVLLYKPHPDVEAGLRKGAISPEQALEFCDLILAKTDSTSLFPHIQEVWTMTSLLGFEALLRNVPVTCLGTPFYAGWGLTNDLGEVPSRRSARPTLLGLTHACLIDAPRYFDPVNGLPCPPEIILQRLKSVGPAASRRGASLRFLSKVQGIFASFAPLWRR</sequence>
<dbReference type="AlphaFoldDB" id="A0A126V029"/>
<accession>A0A126V029</accession>
<dbReference type="EMBL" id="CP014327">
    <property type="protein sequence ID" value="AML51650.1"/>
    <property type="molecule type" value="Genomic_DNA"/>
</dbReference>
<dbReference type="GO" id="GO:0000271">
    <property type="term" value="P:polysaccharide biosynthetic process"/>
    <property type="evidence" value="ECO:0007669"/>
    <property type="project" value="InterPro"/>
</dbReference>
<dbReference type="CDD" id="cd16440">
    <property type="entry name" value="beta_Kdo_transferase_KpsC_1"/>
    <property type="match status" value="1"/>
</dbReference>
<proteinExistence type="predicted"/>
<name>A0A126V029_9RHOB</name>
<gene>
    <name evidence="1" type="ORF">RC74_10590</name>
</gene>
<dbReference type="STRING" id="1579316.RC74_10590"/>
<dbReference type="GO" id="GO:0015774">
    <property type="term" value="P:polysaccharide transport"/>
    <property type="evidence" value="ECO:0007669"/>
    <property type="project" value="InterPro"/>
</dbReference>
<evidence type="ECO:0000313" key="1">
    <source>
        <dbReference type="EMBL" id="AML51650.1"/>
    </source>
</evidence>